<keyword evidence="11" id="KW-0464">Manganese</keyword>
<dbReference type="GO" id="GO:0046983">
    <property type="term" value="F:protein dimerization activity"/>
    <property type="evidence" value="ECO:0007669"/>
    <property type="project" value="InterPro"/>
</dbReference>
<protein>
    <recommendedName>
        <fullName evidence="12">Manganese transport regulator</fullName>
    </recommendedName>
</protein>
<name>A0A142KIE6_9ACTN</name>
<evidence type="ECO:0000256" key="6">
    <source>
        <dbReference type="ARBA" id="ARBA00023004"/>
    </source>
</evidence>
<evidence type="ECO:0000256" key="4">
    <source>
        <dbReference type="ARBA" id="ARBA00022490"/>
    </source>
</evidence>
<dbReference type="InterPro" id="IPR022689">
    <property type="entry name" value="Iron_dep_repressor"/>
</dbReference>
<dbReference type="SMART" id="SM00529">
    <property type="entry name" value="HTH_DTXR"/>
    <property type="match status" value="1"/>
</dbReference>
<dbReference type="PANTHER" id="PTHR33238">
    <property type="entry name" value="IRON (METAL) DEPENDENT REPRESSOR, DTXR FAMILY"/>
    <property type="match status" value="1"/>
</dbReference>
<dbReference type="InterPro" id="IPR036388">
    <property type="entry name" value="WH-like_DNA-bd_sf"/>
</dbReference>
<dbReference type="InterPro" id="IPR038157">
    <property type="entry name" value="FeoA_core_dom"/>
</dbReference>
<keyword evidence="4" id="KW-0963">Cytoplasm</keyword>
<dbReference type="InterPro" id="IPR050536">
    <property type="entry name" value="DtxR_MntR_Metal-Reg"/>
</dbReference>
<evidence type="ECO:0000256" key="13">
    <source>
        <dbReference type="SAM" id="MobiDB-lite"/>
    </source>
</evidence>
<dbReference type="Pfam" id="PF04023">
    <property type="entry name" value="FeoA"/>
    <property type="match status" value="1"/>
</dbReference>
<dbReference type="GeneID" id="88084214"/>
<feature type="region of interest" description="Disordered" evidence="13">
    <location>
        <begin position="133"/>
        <end position="156"/>
    </location>
</feature>
<reference evidence="15 17" key="2">
    <citation type="submission" date="2016-02" db="EMBL/GenBank/DDBJ databases">
        <title>Complete Genome Sequence of Propionibacterium acidipropionici ATCC 55737.</title>
        <authorList>
            <person name="Luna Flores C.H."/>
            <person name="Nielsen L.K."/>
            <person name="Marcellin E."/>
        </authorList>
    </citation>
    <scope>NUCLEOTIDE SEQUENCE [LARGE SCALE GENOMIC DNA]</scope>
    <source>
        <strain evidence="15 17">ATCC 55737</strain>
    </source>
</reference>
<dbReference type="PANTHER" id="PTHR33238:SF11">
    <property type="entry name" value="TRANSCRIPTIONAL REGULATOR MNTR"/>
    <property type="match status" value="1"/>
</dbReference>
<evidence type="ECO:0000313" key="15">
    <source>
        <dbReference type="EMBL" id="AMS05884.1"/>
    </source>
</evidence>
<dbReference type="FunFam" id="1.10.60.10:FF:000004">
    <property type="entry name" value="DtxR family transcriptional regulator"/>
    <property type="match status" value="1"/>
</dbReference>
<dbReference type="PROSITE" id="PS50944">
    <property type="entry name" value="HTH_DTXR"/>
    <property type="match status" value="1"/>
</dbReference>
<dbReference type="InterPro" id="IPR036421">
    <property type="entry name" value="Fe_dep_repressor_sf"/>
</dbReference>
<dbReference type="OrthoDB" id="9791355at2"/>
<accession>A0A142KIE6</accession>
<evidence type="ECO:0000256" key="12">
    <source>
        <dbReference type="ARBA" id="ARBA00032593"/>
    </source>
</evidence>
<evidence type="ECO:0000313" key="17">
    <source>
        <dbReference type="Proteomes" id="UP000075221"/>
    </source>
</evidence>
<dbReference type="Gene3D" id="2.30.30.90">
    <property type="match status" value="1"/>
</dbReference>
<dbReference type="EMBL" id="CP015970">
    <property type="protein sequence ID" value="AOZ47348.1"/>
    <property type="molecule type" value="Genomic_DNA"/>
</dbReference>
<evidence type="ECO:0000256" key="8">
    <source>
        <dbReference type="ARBA" id="ARBA00023125"/>
    </source>
</evidence>
<keyword evidence="9" id="KW-0010">Activator</keyword>
<evidence type="ECO:0000256" key="5">
    <source>
        <dbReference type="ARBA" id="ARBA00022491"/>
    </source>
</evidence>
<evidence type="ECO:0000256" key="9">
    <source>
        <dbReference type="ARBA" id="ARBA00023159"/>
    </source>
</evidence>
<proteinExistence type="inferred from homology"/>
<dbReference type="OMA" id="NYKKYQG"/>
<dbReference type="EMBL" id="CP014352">
    <property type="protein sequence ID" value="AMS05884.1"/>
    <property type="molecule type" value="Genomic_DNA"/>
</dbReference>
<dbReference type="InterPro" id="IPR022687">
    <property type="entry name" value="HTH_DTXR"/>
</dbReference>
<keyword evidence="10" id="KW-0804">Transcription</keyword>
<evidence type="ECO:0000256" key="10">
    <source>
        <dbReference type="ARBA" id="ARBA00023163"/>
    </source>
</evidence>
<dbReference type="SUPFAM" id="SSF46785">
    <property type="entry name" value="Winged helix' DNA-binding domain"/>
    <property type="match status" value="1"/>
</dbReference>
<evidence type="ECO:0000313" key="18">
    <source>
        <dbReference type="Proteomes" id="UP000178666"/>
    </source>
</evidence>
<keyword evidence="5" id="KW-0678">Repressor</keyword>
<dbReference type="SMART" id="SM00899">
    <property type="entry name" value="FeoA"/>
    <property type="match status" value="1"/>
</dbReference>
<keyword evidence="6" id="KW-0408">Iron</keyword>
<dbReference type="InterPro" id="IPR007167">
    <property type="entry name" value="Fe-transptr_FeoA-like"/>
</dbReference>
<evidence type="ECO:0000313" key="16">
    <source>
        <dbReference type="EMBL" id="AOZ47348.1"/>
    </source>
</evidence>
<evidence type="ECO:0000259" key="14">
    <source>
        <dbReference type="PROSITE" id="PS50944"/>
    </source>
</evidence>
<evidence type="ECO:0000256" key="3">
    <source>
        <dbReference type="ARBA" id="ARBA00011738"/>
    </source>
</evidence>
<dbReference type="GO" id="GO:0005737">
    <property type="term" value="C:cytoplasm"/>
    <property type="evidence" value="ECO:0007669"/>
    <property type="project" value="UniProtKB-SubCell"/>
</dbReference>
<keyword evidence="7" id="KW-0805">Transcription regulation</keyword>
<dbReference type="GO" id="GO:0046914">
    <property type="term" value="F:transition metal ion binding"/>
    <property type="evidence" value="ECO:0007669"/>
    <property type="project" value="InterPro"/>
</dbReference>
<keyword evidence="18" id="KW-1185">Reference proteome</keyword>
<evidence type="ECO:0000256" key="1">
    <source>
        <dbReference type="ARBA" id="ARBA00004496"/>
    </source>
</evidence>
<dbReference type="GO" id="GO:0045892">
    <property type="term" value="P:negative regulation of DNA-templated transcription"/>
    <property type="evidence" value="ECO:0007669"/>
    <property type="project" value="TreeGrafter"/>
</dbReference>
<dbReference type="Pfam" id="PF01325">
    <property type="entry name" value="Fe_dep_repress"/>
    <property type="match status" value="1"/>
</dbReference>
<dbReference type="GO" id="GO:0003677">
    <property type="term" value="F:DNA binding"/>
    <property type="evidence" value="ECO:0007669"/>
    <property type="project" value="UniProtKB-KW"/>
</dbReference>
<comment type="subcellular location">
    <subcellularLocation>
        <location evidence="1">Cytoplasm</location>
    </subcellularLocation>
</comment>
<dbReference type="Pfam" id="PF02742">
    <property type="entry name" value="Fe_dep_repr_C"/>
    <property type="match status" value="1"/>
</dbReference>
<dbReference type="Proteomes" id="UP000075221">
    <property type="component" value="Chromosome"/>
</dbReference>
<dbReference type="AlphaFoldDB" id="A0A142KIE6"/>
<evidence type="ECO:0000256" key="2">
    <source>
        <dbReference type="ARBA" id="ARBA00007871"/>
    </source>
</evidence>
<dbReference type="RefSeq" id="WP_015068974.1">
    <property type="nucleotide sequence ID" value="NZ_CP013126.1"/>
</dbReference>
<keyword evidence="8" id="KW-0238">DNA-binding</keyword>
<feature type="compositionally biased region" description="Basic and acidic residues" evidence="13">
    <location>
        <begin position="133"/>
        <end position="150"/>
    </location>
</feature>
<comment type="subunit">
    <text evidence="3">Homodimer.</text>
</comment>
<gene>
    <name evidence="16" type="ORF">A8L58_12425</name>
    <name evidence="15" type="ORF">AXH35_10985</name>
</gene>
<dbReference type="SUPFAM" id="SSF50037">
    <property type="entry name" value="C-terminal domain of transcriptional repressors"/>
    <property type="match status" value="1"/>
</dbReference>
<dbReference type="Gene3D" id="1.10.60.10">
    <property type="entry name" value="Iron dependent repressor, metal binding and dimerisation domain"/>
    <property type="match status" value="1"/>
</dbReference>
<reference evidence="16 18" key="1">
    <citation type="journal article" date="2016" name="Plant Dis.">
        <title>Improved production of propionic acid using genome shuffling.</title>
        <authorList>
            <person name="Luna-Flores C.H."/>
            <person name="Palfreyman R.W."/>
            <person name="Kromer J.O."/>
            <person name="Nielsen L.K."/>
            <person name="Marcellin E."/>
        </authorList>
    </citation>
    <scope>NUCLEOTIDE SEQUENCE [LARGE SCALE GENOMIC DNA]</scope>
    <source>
        <strain evidence="16 18">F3E8</strain>
    </source>
</reference>
<dbReference type="InterPro" id="IPR001367">
    <property type="entry name" value="Fe_dep_repressor"/>
</dbReference>
<dbReference type="SUPFAM" id="SSF47979">
    <property type="entry name" value="Iron-dependent repressor protein, dimerization domain"/>
    <property type="match status" value="1"/>
</dbReference>
<dbReference type="InterPro" id="IPR036390">
    <property type="entry name" value="WH_DNA-bd_sf"/>
</dbReference>
<dbReference type="KEGG" id="aaci:ASQ49_04030"/>
<evidence type="ECO:0000256" key="11">
    <source>
        <dbReference type="ARBA" id="ARBA00023211"/>
    </source>
</evidence>
<organism evidence="15 17">
    <name type="scientific">Acidipropionibacterium acidipropionici</name>
    <dbReference type="NCBI Taxonomy" id="1748"/>
    <lineage>
        <taxon>Bacteria</taxon>
        <taxon>Bacillati</taxon>
        <taxon>Actinomycetota</taxon>
        <taxon>Actinomycetes</taxon>
        <taxon>Propionibacteriales</taxon>
        <taxon>Propionibacteriaceae</taxon>
        <taxon>Acidipropionibacterium</taxon>
    </lineage>
</organism>
<comment type="similarity">
    <text evidence="2">Belongs to the DtxR/MntR family.</text>
</comment>
<sequence>MSATPHGSPAPGTEGVTAAREQMLKVLWGLGTEQGRHVSNSMLAAEMGLHTSTVSDSVRRMAEDGLVVHERYGKITLTPLGTRIAVQVVRRHRLLETFLVRTLGYSWDEVHEEADVLEHVVSDRLVERIDVALDHPSRDPHGDPIPDSRGRLPHTPQARSLVDLEPGASVRVMRILTDDSQLLRYFAELGLEPGSTLKVLDPPPYTEDVRISVNGAAPVVLGSPAAAEIITEPA</sequence>
<evidence type="ECO:0000256" key="7">
    <source>
        <dbReference type="ARBA" id="ARBA00023015"/>
    </source>
</evidence>
<feature type="domain" description="HTH dtxR-type" evidence="14">
    <location>
        <begin position="24"/>
        <end position="78"/>
    </location>
</feature>
<dbReference type="Gene3D" id="1.10.10.10">
    <property type="entry name" value="Winged helix-like DNA-binding domain superfamily/Winged helix DNA-binding domain"/>
    <property type="match status" value="1"/>
</dbReference>
<dbReference type="GO" id="GO:0003700">
    <property type="term" value="F:DNA-binding transcription factor activity"/>
    <property type="evidence" value="ECO:0007669"/>
    <property type="project" value="InterPro"/>
</dbReference>
<dbReference type="InterPro" id="IPR008988">
    <property type="entry name" value="Transcriptional_repressor_C"/>
</dbReference>
<dbReference type="Proteomes" id="UP000178666">
    <property type="component" value="Chromosome"/>
</dbReference>